<reference evidence="1" key="1">
    <citation type="submission" date="2022-07" db="EMBL/GenBank/DDBJ databases">
        <title>Phylogenomic reconstructions and comparative analyses of Kickxellomycotina fungi.</title>
        <authorList>
            <person name="Reynolds N.K."/>
            <person name="Stajich J.E."/>
            <person name="Barry K."/>
            <person name="Grigoriev I.V."/>
            <person name="Crous P."/>
            <person name="Smith M.E."/>
        </authorList>
    </citation>
    <scope>NUCLEOTIDE SEQUENCE</scope>
    <source>
        <strain evidence="1">CBS 190363</strain>
    </source>
</reference>
<keyword evidence="2" id="KW-1185">Reference proteome</keyword>
<dbReference type="EMBL" id="JANBVB010000026">
    <property type="protein sequence ID" value="KAJ2899456.1"/>
    <property type="molecule type" value="Genomic_DNA"/>
</dbReference>
<gene>
    <name evidence="1" type="ORF">IWW38_000977</name>
</gene>
<protein>
    <submittedName>
        <fullName evidence="1">Uncharacterized protein</fullName>
    </submittedName>
</protein>
<organism evidence="1 2">
    <name type="scientific">Coemansia aciculifera</name>
    <dbReference type="NCBI Taxonomy" id="417176"/>
    <lineage>
        <taxon>Eukaryota</taxon>
        <taxon>Fungi</taxon>
        <taxon>Fungi incertae sedis</taxon>
        <taxon>Zoopagomycota</taxon>
        <taxon>Kickxellomycotina</taxon>
        <taxon>Kickxellomycetes</taxon>
        <taxon>Kickxellales</taxon>
        <taxon>Kickxellaceae</taxon>
        <taxon>Coemansia</taxon>
    </lineage>
</organism>
<name>A0ACC1M9F3_9FUNG</name>
<evidence type="ECO:0000313" key="1">
    <source>
        <dbReference type="EMBL" id="KAJ2899456.1"/>
    </source>
</evidence>
<accession>A0ACC1M9F3</accession>
<dbReference type="Proteomes" id="UP001139981">
    <property type="component" value="Unassembled WGS sequence"/>
</dbReference>
<sequence>MLAPTKCSLVFLLLLLLGPRLVLGLSSSKFRFKLNQLYEVNIGLENLRGTPLAFGDFSGQNDQLVDLFIASPDQSTVELWEWRRRDKEFAHLSSADIKVATGFLVSNVIPGDYDMDGKLDVLVQSVSTKTKEVNMQLFLGDAEKGFAEYKGEIGSANDALPFAFDYDGSGRMSLLGGVPWSQRDNSTAQPAWVWTTAAAAPPPDAANSTVTPPPAQASPPILLDLQPMNFSSSSSSSTQKMCQPASPHSSAFVDLDGDCRADLFIVCQGNEEYQIWTSSPTGFVYSITGSLPSGAGPVSFGDMNGDGSLDMVVPILGKSQIYILYNEQKPLCIGALKGTGECRDFKRICEAGDAEQFKFSAPADAQIVDVGAMWSGETLLTSISDFQGQAPPAVRLGDMNLDGYPDMAFVTKLSNGNTQVRLVRSVACKGSECKVGSRKQLDGRSYVAVREGVAALDQVGSGAQDVSFFDVDGTGTLGLLIYYRDGSRQKRVTAMYNNFFTDAFFIKALACPRSKSAGGQCVGGMAGSTFKYVLVSDSGKKHVAQSAQAPQSAYRALFTPYTVIGIGRTNNYIEDFSVGSPGFLGHHERSFEGLIPNSRVVVFPVNSTLDWRLELYMNRSESTPYILATLLSSMAILAVTVFVLGKMERKADQREKQRALHAINFDAL</sequence>
<comment type="caution">
    <text evidence="1">The sequence shown here is derived from an EMBL/GenBank/DDBJ whole genome shotgun (WGS) entry which is preliminary data.</text>
</comment>
<proteinExistence type="predicted"/>
<evidence type="ECO:0000313" key="2">
    <source>
        <dbReference type="Proteomes" id="UP001139981"/>
    </source>
</evidence>